<evidence type="ECO:0000256" key="14">
    <source>
        <dbReference type="SAM" id="Phobius"/>
    </source>
</evidence>
<dbReference type="InterPro" id="IPR017972">
    <property type="entry name" value="Cyt_P450_CS"/>
</dbReference>
<evidence type="ECO:0000256" key="2">
    <source>
        <dbReference type="ARBA" id="ARBA00004370"/>
    </source>
</evidence>
<comment type="subcellular location">
    <subcellularLocation>
        <location evidence="2">Membrane</location>
    </subcellularLocation>
</comment>
<keyword evidence="11 13" id="KW-0503">Monooxygenase</keyword>
<evidence type="ECO:0000256" key="1">
    <source>
        <dbReference type="ARBA" id="ARBA00001971"/>
    </source>
</evidence>
<dbReference type="Gene3D" id="1.10.630.10">
    <property type="entry name" value="Cytochrome P450"/>
    <property type="match status" value="2"/>
</dbReference>
<evidence type="ECO:0000256" key="13">
    <source>
        <dbReference type="RuleBase" id="RU000461"/>
    </source>
</evidence>
<name>A0A0D7B0Y1_9AGAR</name>
<gene>
    <name evidence="15" type="ORF">CYLTODRAFT_457737</name>
</gene>
<dbReference type="PANTHER" id="PTHR24305">
    <property type="entry name" value="CYTOCHROME P450"/>
    <property type="match status" value="1"/>
</dbReference>
<dbReference type="PROSITE" id="PS00086">
    <property type="entry name" value="CYTOCHROME_P450"/>
    <property type="match status" value="1"/>
</dbReference>
<protein>
    <submittedName>
        <fullName evidence="15">Cytochrome P450</fullName>
    </submittedName>
</protein>
<accession>A0A0D7B0Y1</accession>
<keyword evidence="6 14" id="KW-0812">Transmembrane</keyword>
<evidence type="ECO:0000256" key="6">
    <source>
        <dbReference type="ARBA" id="ARBA00022692"/>
    </source>
</evidence>
<dbReference type="GO" id="GO:0016020">
    <property type="term" value="C:membrane"/>
    <property type="evidence" value="ECO:0007669"/>
    <property type="project" value="UniProtKB-SubCell"/>
</dbReference>
<dbReference type="GO" id="GO:0020037">
    <property type="term" value="F:heme binding"/>
    <property type="evidence" value="ECO:0007669"/>
    <property type="project" value="InterPro"/>
</dbReference>
<dbReference type="GO" id="GO:0016705">
    <property type="term" value="F:oxidoreductase activity, acting on paired donors, with incorporation or reduction of molecular oxygen"/>
    <property type="evidence" value="ECO:0007669"/>
    <property type="project" value="InterPro"/>
</dbReference>
<dbReference type="PANTHER" id="PTHR24305:SF166">
    <property type="entry name" value="CYTOCHROME P450 12A4, MITOCHONDRIAL-RELATED"/>
    <property type="match status" value="1"/>
</dbReference>
<comment type="similarity">
    <text evidence="4 13">Belongs to the cytochrome P450 family.</text>
</comment>
<evidence type="ECO:0000313" key="16">
    <source>
        <dbReference type="Proteomes" id="UP000054007"/>
    </source>
</evidence>
<dbReference type="AlphaFoldDB" id="A0A0D7B0Y1"/>
<dbReference type="STRING" id="1314674.A0A0D7B0Y1"/>
<evidence type="ECO:0000313" key="15">
    <source>
        <dbReference type="EMBL" id="KIY63860.1"/>
    </source>
</evidence>
<keyword evidence="5 13" id="KW-0349">Heme</keyword>
<evidence type="ECO:0000256" key="4">
    <source>
        <dbReference type="ARBA" id="ARBA00010617"/>
    </source>
</evidence>
<evidence type="ECO:0000256" key="10">
    <source>
        <dbReference type="ARBA" id="ARBA00023004"/>
    </source>
</evidence>
<proteinExistence type="inferred from homology"/>
<keyword evidence="16" id="KW-1185">Reference proteome</keyword>
<evidence type="ECO:0000256" key="7">
    <source>
        <dbReference type="ARBA" id="ARBA00022723"/>
    </source>
</evidence>
<keyword evidence="9 13" id="KW-0560">Oxidoreductase</keyword>
<sequence length="276" mass="30614">MSTTLASGPTLSALLVAYLIHSVLLGNARKSQRLRGPPKPVSWLLGHEMQLLQQATPGVLERQWTEEYGTVTRIASFAGRRLGHQAAAEAMQVALNDPKEREQKDVVGLLASSFHASDRDERLQKEEVLAQMNTFLLAGQETTASSLAVLMYKITTHPEDQQRLRAEIQAVLPSVWGDDAAEWNPNRFLDGRPINSNIGLFGNVMRFSAGVRGCLGWKFAIMELQVATALLVKNFELIAIPTSKMKLLNNQFLLMPAVEGKEDEGPQVRLRFKVID</sequence>
<dbReference type="InterPro" id="IPR036396">
    <property type="entry name" value="Cyt_P450_sf"/>
</dbReference>
<dbReference type="OrthoDB" id="1470350at2759"/>
<dbReference type="PRINTS" id="PR00385">
    <property type="entry name" value="P450"/>
</dbReference>
<comment type="pathway">
    <text evidence="3">Secondary metabolite biosynthesis; terpenoid biosynthesis.</text>
</comment>
<dbReference type="Pfam" id="PF00067">
    <property type="entry name" value="p450"/>
    <property type="match status" value="1"/>
</dbReference>
<keyword evidence="8 14" id="KW-1133">Transmembrane helix</keyword>
<organism evidence="15 16">
    <name type="scientific">Cylindrobasidium torrendii FP15055 ss-10</name>
    <dbReference type="NCBI Taxonomy" id="1314674"/>
    <lineage>
        <taxon>Eukaryota</taxon>
        <taxon>Fungi</taxon>
        <taxon>Dikarya</taxon>
        <taxon>Basidiomycota</taxon>
        <taxon>Agaricomycotina</taxon>
        <taxon>Agaricomycetes</taxon>
        <taxon>Agaricomycetidae</taxon>
        <taxon>Agaricales</taxon>
        <taxon>Marasmiineae</taxon>
        <taxon>Physalacriaceae</taxon>
        <taxon>Cylindrobasidium</taxon>
    </lineage>
</organism>
<dbReference type="InterPro" id="IPR050121">
    <property type="entry name" value="Cytochrome_P450_monoxygenase"/>
</dbReference>
<feature type="transmembrane region" description="Helical" evidence="14">
    <location>
        <begin position="6"/>
        <end position="25"/>
    </location>
</feature>
<dbReference type="SUPFAM" id="SSF48264">
    <property type="entry name" value="Cytochrome P450"/>
    <property type="match status" value="1"/>
</dbReference>
<dbReference type="GO" id="GO:0005506">
    <property type="term" value="F:iron ion binding"/>
    <property type="evidence" value="ECO:0007669"/>
    <property type="project" value="InterPro"/>
</dbReference>
<keyword evidence="10 13" id="KW-0408">Iron</keyword>
<dbReference type="Proteomes" id="UP000054007">
    <property type="component" value="Unassembled WGS sequence"/>
</dbReference>
<evidence type="ECO:0000256" key="3">
    <source>
        <dbReference type="ARBA" id="ARBA00004721"/>
    </source>
</evidence>
<keyword evidence="12 14" id="KW-0472">Membrane</keyword>
<dbReference type="InterPro" id="IPR001128">
    <property type="entry name" value="Cyt_P450"/>
</dbReference>
<comment type="cofactor">
    <cofactor evidence="1">
        <name>heme</name>
        <dbReference type="ChEBI" id="CHEBI:30413"/>
    </cofactor>
</comment>
<dbReference type="EMBL" id="KN880668">
    <property type="protein sequence ID" value="KIY63860.1"/>
    <property type="molecule type" value="Genomic_DNA"/>
</dbReference>
<reference evidence="15 16" key="1">
    <citation type="journal article" date="2015" name="Fungal Genet. Biol.">
        <title>Evolution of novel wood decay mechanisms in Agaricales revealed by the genome sequences of Fistulina hepatica and Cylindrobasidium torrendii.</title>
        <authorList>
            <person name="Floudas D."/>
            <person name="Held B.W."/>
            <person name="Riley R."/>
            <person name="Nagy L.G."/>
            <person name="Koehler G."/>
            <person name="Ransdell A.S."/>
            <person name="Younus H."/>
            <person name="Chow J."/>
            <person name="Chiniquy J."/>
            <person name="Lipzen A."/>
            <person name="Tritt A."/>
            <person name="Sun H."/>
            <person name="Haridas S."/>
            <person name="LaButti K."/>
            <person name="Ohm R.A."/>
            <person name="Kues U."/>
            <person name="Blanchette R.A."/>
            <person name="Grigoriev I.V."/>
            <person name="Minto R.E."/>
            <person name="Hibbett D.S."/>
        </authorList>
    </citation>
    <scope>NUCLEOTIDE SEQUENCE [LARGE SCALE GENOMIC DNA]</scope>
    <source>
        <strain evidence="15 16">FP15055 ss-10</strain>
    </source>
</reference>
<keyword evidence="7 13" id="KW-0479">Metal-binding</keyword>
<evidence type="ECO:0000256" key="8">
    <source>
        <dbReference type="ARBA" id="ARBA00022989"/>
    </source>
</evidence>
<evidence type="ECO:0000256" key="11">
    <source>
        <dbReference type="ARBA" id="ARBA00023033"/>
    </source>
</evidence>
<evidence type="ECO:0000256" key="5">
    <source>
        <dbReference type="ARBA" id="ARBA00022617"/>
    </source>
</evidence>
<dbReference type="GO" id="GO:0004497">
    <property type="term" value="F:monooxygenase activity"/>
    <property type="evidence" value="ECO:0007669"/>
    <property type="project" value="UniProtKB-KW"/>
</dbReference>
<evidence type="ECO:0000256" key="9">
    <source>
        <dbReference type="ARBA" id="ARBA00023002"/>
    </source>
</evidence>
<evidence type="ECO:0000256" key="12">
    <source>
        <dbReference type="ARBA" id="ARBA00023136"/>
    </source>
</evidence>